<keyword evidence="2" id="KW-1133">Transmembrane helix</keyword>
<organism evidence="3 4">
    <name type="scientific">Podospora appendiculata</name>
    <dbReference type="NCBI Taxonomy" id="314037"/>
    <lineage>
        <taxon>Eukaryota</taxon>
        <taxon>Fungi</taxon>
        <taxon>Dikarya</taxon>
        <taxon>Ascomycota</taxon>
        <taxon>Pezizomycotina</taxon>
        <taxon>Sordariomycetes</taxon>
        <taxon>Sordariomycetidae</taxon>
        <taxon>Sordariales</taxon>
        <taxon>Podosporaceae</taxon>
        <taxon>Podospora</taxon>
    </lineage>
</organism>
<reference evidence="3" key="2">
    <citation type="submission" date="2023-06" db="EMBL/GenBank/DDBJ databases">
        <authorList>
            <consortium name="Lawrence Berkeley National Laboratory"/>
            <person name="Haridas S."/>
            <person name="Hensen N."/>
            <person name="Bonometti L."/>
            <person name="Westerberg I."/>
            <person name="Brannstrom I.O."/>
            <person name="Guillou S."/>
            <person name="Cros-Aarteil S."/>
            <person name="Calhoun S."/>
            <person name="Kuo A."/>
            <person name="Mondo S."/>
            <person name="Pangilinan J."/>
            <person name="Riley R."/>
            <person name="Labutti K."/>
            <person name="Andreopoulos B."/>
            <person name="Lipzen A."/>
            <person name="Chen C."/>
            <person name="Yanf M."/>
            <person name="Daum C."/>
            <person name="Ng V."/>
            <person name="Clum A."/>
            <person name="Steindorff A."/>
            <person name="Ohm R."/>
            <person name="Martin F."/>
            <person name="Silar P."/>
            <person name="Natvig D."/>
            <person name="Lalanne C."/>
            <person name="Gautier V."/>
            <person name="Ament-Velasquez S.L."/>
            <person name="Kruys A."/>
            <person name="Hutchinson M.I."/>
            <person name="Powell A.J."/>
            <person name="Barry K."/>
            <person name="Miller A.N."/>
            <person name="Grigoriev I.V."/>
            <person name="Debuchy R."/>
            <person name="Gladieux P."/>
            <person name="Thoren M.H."/>
            <person name="Johannesson H."/>
        </authorList>
    </citation>
    <scope>NUCLEOTIDE SEQUENCE</scope>
    <source>
        <strain evidence="3">CBS 314.62</strain>
    </source>
</reference>
<dbReference type="EMBL" id="JAULSO010000002">
    <property type="protein sequence ID" value="KAK3687820.1"/>
    <property type="molecule type" value="Genomic_DNA"/>
</dbReference>
<comment type="caution">
    <text evidence="3">The sequence shown here is derived from an EMBL/GenBank/DDBJ whole genome shotgun (WGS) entry which is preliminary data.</text>
</comment>
<keyword evidence="2" id="KW-0812">Transmembrane</keyword>
<keyword evidence="4" id="KW-1185">Reference proteome</keyword>
<feature type="region of interest" description="Disordered" evidence="1">
    <location>
        <begin position="403"/>
        <end position="478"/>
    </location>
</feature>
<feature type="compositionally biased region" description="Polar residues" evidence="1">
    <location>
        <begin position="403"/>
        <end position="413"/>
    </location>
</feature>
<feature type="transmembrane region" description="Helical" evidence="2">
    <location>
        <begin position="58"/>
        <end position="80"/>
    </location>
</feature>
<dbReference type="AlphaFoldDB" id="A0AAE0X887"/>
<name>A0AAE0X887_9PEZI</name>
<keyword evidence="2" id="KW-0472">Membrane</keyword>
<sequence>MASYQQFTLWTLPDQPLPRSELKDPVFVTVWLFLCLLFAAILRHLLNKTINPTWQEFRTTMLGTLFLAFWYIITAIDRWLRYDGRAVKYGYIIIAPIWESFRVTSTILLLWGTYTVVWKELEDHFSPRQQGIWWFAAKFALFIVALMSIFYVVLYLALSVVWMEFFSLNVIADIATKRTGFEIAMTAFFMAFGLLTLAEATAALVIGALKVHGHMEATRLFLWLAALLLFARSTAEFAIITNVYSSSATRQSTQLAADIAYGLITVLYLAMMCCMAKVAASTFDRGGRQAKMVASDIRQWVLQRLDEVTNGARKESPAFETIIRQAEENLNNVLANGPLTSGLMELNQAYKEQAARDCIALLRGEFGKLNPKEGAEYTSRPATGFSSLFGRRSKSTQILNASTATLTSGTTHPTASNSSATTGTSQPSASTGATLFEDPRGFGRAPSTVSSVPGPPRPINLNRPAAPGPQNTGHVDPIPIRFGRVSRVLRLQQRHLQDQRRAPHRPAWGKRILSRKRLTASRPKRLNLQPLRALERIIKPRAAPANPAAARPASSHTAAAAAVLPISAIAARTNSLHTARILSLPTIQHVSCPSADPASIQRGILVAMGLKRAVVLITAIKLRVPSLGKPPADRAALLLGSQHVGKELSSAETYPPSHVRLADVHIADSRGAPVHEPDAHGPQAHPTAIGTVQHGYDVIVSSGVWRVVVNAVVDIGAACSEKSSGRGLAA</sequence>
<reference evidence="3" key="1">
    <citation type="journal article" date="2023" name="Mol. Phylogenet. Evol.">
        <title>Genome-scale phylogeny and comparative genomics of the fungal order Sordariales.</title>
        <authorList>
            <person name="Hensen N."/>
            <person name="Bonometti L."/>
            <person name="Westerberg I."/>
            <person name="Brannstrom I.O."/>
            <person name="Guillou S."/>
            <person name="Cros-Aarteil S."/>
            <person name="Calhoun S."/>
            <person name="Haridas S."/>
            <person name="Kuo A."/>
            <person name="Mondo S."/>
            <person name="Pangilinan J."/>
            <person name="Riley R."/>
            <person name="LaButti K."/>
            <person name="Andreopoulos B."/>
            <person name="Lipzen A."/>
            <person name="Chen C."/>
            <person name="Yan M."/>
            <person name="Daum C."/>
            <person name="Ng V."/>
            <person name="Clum A."/>
            <person name="Steindorff A."/>
            <person name="Ohm R.A."/>
            <person name="Martin F."/>
            <person name="Silar P."/>
            <person name="Natvig D.O."/>
            <person name="Lalanne C."/>
            <person name="Gautier V."/>
            <person name="Ament-Velasquez S.L."/>
            <person name="Kruys A."/>
            <person name="Hutchinson M.I."/>
            <person name="Powell A.J."/>
            <person name="Barry K."/>
            <person name="Miller A.N."/>
            <person name="Grigoriev I.V."/>
            <person name="Debuchy R."/>
            <person name="Gladieux P."/>
            <person name="Hiltunen Thoren M."/>
            <person name="Johannesson H."/>
        </authorList>
    </citation>
    <scope>NUCLEOTIDE SEQUENCE</scope>
    <source>
        <strain evidence="3">CBS 314.62</strain>
    </source>
</reference>
<feature type="transmembrane region" description="Helical" evidence="2">
    <location>
        <begin position="259"/>
        <end position="280"/>
    </location>
</feature>
<evidence type="ECO:0000256" key="1">
    <source>
        <dbReference type="SAM" id="MobiDB-lite"/>
    </source>
</evidence>
<feature type="transmembrane region" description="Helical" evidence="2">
    <location>
        <begin position="139"/>
        <end position="163"/>
    </location>
</feature>
<proteinExistence type="predicted"/>
<evidence type="ECO:0000256" key="2">
    <source>
        <dbReference type="SAM" id="Phobius"/>
    </source>
</evidence>
<dbReference type="Proteomes" id="UP001270362">
    <property type="component" value="Unassembled WGS sequence"/>
</dbReference>
<protein>
    <submittedName>
        <fullName evidence="3">Uncharacterized protein</fullName>
    </submittedName>
</protein>
<evidence type="ECO:0000313" key="3">
    <source>
        <dbReference type="EMBL" id="KAK3687820.1"/>
    </source>
</evidence>
<feature type="compositionally biased region" description="Low complexity" evidence="1">
    <location>
        <begin position="414"/>
        <end position="425"/>
    </location>
</feature>
<feature type="transmembrane region" description="Helical" evidence="2">
    <location>
        <begin position="183"/>
        <end position="208"/>
    </location>
</feature>
<feature type="transmembrane region" description="Helical" evidence="2">
    <location>
        <begin position="26"/>
        <end position="46"/>
    </location>
</feature>
<feature type="region of interest" description="Disordered" evidence="1">
    <location>
        <begin position="370"/>
        <end position="389"/>
    </location>
</feature>
<accession>A0AAE0X887</accession>
<feature type="transmembrane region" description="Helical" evidence="2">
    <location>
        <begin position="100"/>
        <end position="118"/>
    </location>
</feature>
<gene>
    <name evidence="3" type="ORF">B0T22DRAFT_479103</name>
</gene>
<evidence type="ECO:0000313" key="4">
    <source>
        <dbReference type="Proteomes" id="UP001270362"/>
    </source>
</evidence>
<feature type="transmembrane region" description="Helical" evidence="2">
    <location>
        <begin position="220"/>
        <end position="239"/>
    </location>
</feature>